<dbReference type="Pfam" id="PF15937">
    <property type="entry name" value="PrlF_antitoxin"/>
    <property type="match status" value="1"/>
</dbReference>
<dbReference type="InterPro" id="IPR037914">
    <property type="entry name" value="SpoVT-AbrB_sf"/>
</dbReference>
<dbReference type="GO" id="GO:0001558">
    <property type="term" value="P:regulation of cell growth"/>
    <property type="evidence" value="ECO:0007669"/>
    <property type="project" value="InterPro"/>
</dbReference>
<dbReference type="GO" id="GO:0003677">
    <property type="term" value="F:DNA binding"/>
    <property type="evidence" value="ECO:0007669"/>
    <property type="project" value="InterPro"/>
</dbReference>
<geneLocation type="plasmid" evidence="2 3">
    <name>pP742401</name>
</geneLocation>
<keyword evidence="3" id="KW-1185">Reference proteome</keyword>
<dbReference type="eggNOG" id="COG2002">
    <property type="taxonomic scope" value="Bacteria"/>
</dbReference>
<gene>
    <name evidence="2" type="ordered locus">PCC7424_5838</name>
</gene>
<dbReference type="OrthoDB" id="426345at2"/>
<evidence type="ECO:0000259" key="1">
    <source>
        <dbReference type="SMART" id="SM00966"/>
    </source>
</evidence>
<protein>
    <submittedName>
        <fullName evidence="2">HtaR suppressor protein</fullName>
    </submittedName>
</protein>
<evidence type="ECO:0000313" key="3">
    <source>
        <dbReference type="Proteomes" id="UP000002384"/>
    </source>
</evidence>
<dbReference type="HOGENOM" id="CLU_143957_0_0_3"/>
<dbReference type="GO" id="GO:0003700">
    <property type="term" value="F:DNA-binding transcription factor activity"/>
    <property type="evidence" value="ECO:0007669"/>
    <property type="project" value="InterPro"/>
</dbReference>
<dbReference type="Gene3D" id="2.10.260.10">
    <property type="match status" value="1"/>
</dbReference>
<dbReference type="KEGG" id="cyc:PCC7424_5838"/>
<dbReference type="InterPro" id="IPR007159">
    <property type="entry name" value="SpoVT-AbrB_dom"/>
</dbReference>
<accession>B7KM74</accession>
<organism evidence="2 3">
    <name type="scientific">Gloeothece citriformis (strain PCC 7424)</name>
    <name type="common">Cyanothece sp. (strain PCC 7424)</name>
    <dbReference type="NCBI Taxonomy" id="65393"/>
    <lineage>
        <taxon>Bacteria</taxon>
        <taxon>Bacillati</taxon>
        <taxon>Cyanobacteriota</taxon>
        <taxon>Cyanophyceae</taxon>
        <taxon>Oscillatoriophycideae</taxon>
        <taxon>Chroococcales</taxon>
        <taxon>Aphanothecaceae</taxon>
        <taxon>Gloeothece</taxon>
        <taxon>Gloeothece citriformis</taxon>
    </lineage>
</organism>
<dbReference type="SMART" id="SM00966">
    <property type="entry name" value="SpoVT_AbrB"/>
    <property type="match status" value="1"/>
</dbReference>
<keyword evidence="2" id="KW-0614">Plasmid</keyword>
<evidence type="ECO:0000313" key="2">
    <source>
        <dbReference type="EMBL" id="ACK73896.1"/>
    </source>
</evidence>
<feature type="domain" description="SpoVT-AbrB" evidence="1">
    <location>
        <begin position="11"/>
        <end position="57"/>
    </location>
</feature>
<reference evidence="3" key="1">
    <citation type="journal article" date="2011" name="MBio">
        <title>Novel metabolic attributes of the genus Cyanothece, comprising a group of unicellular nitrogen-fixing Cyanobacteria.</title>
        <authorList>
            <person name="Bandyopadhyay A."/>
            <person name="Elvitigala T."/>
            <person name="Welsh E."/>
            <person name="Stockel J."/>
            <person name="Liberton M."/>
            <person name="Min H."/>
            <person name="Sherman L.A."/>
            <person name="Pakrasi H.B."/>
        </authorList>
    </citation>
    <scope>NUCLEOTIDE SEQUENCE [LARGE SCALE GENOMIC DNA]</scope>
    <source>
        <strain evidence="3">PCC 7424</strain>
        <plasmid evidence="3">pP742401</plasmid>
    </source>
</reference>
<dbReference type="EMBL" id="CP001292">
    <property type="protein sequence ID" value="ACK73896.1"/>
    <property type="molecule type" value="Genomic_DNA"/>
</dbReference>
<sequence length="110" mass="12307">MTTKQTPCSESTLTKRYQTTIPESIRKVLGLKKHDKICYTILEDGQVTISRAAQTENDPILENFLVFLAQELKKNPQHLQGISANLVSHLKSLVADVDLDLDAPLSDEDE</sequence>
<dbReference type="Proteomes" id="UP000002384">
    <property type="component" value="Plasmid pP742401"/>
</dbReference>
<dbReference type="NCBIfam" id="NF007429">
    <property type="entry name" value="PRK09974.1"/>
    <property type="match status" value="1"/>
</dbReference>
<proteinExistence type="predicted"/>
<dbReference type="InterPro" id="IPR031848">
    <property type="entry name" value="PrlF_antitoxin"/>
</dbReference>
<dbReference type="RefSeq" id="WP_012599793.1">
    <property type="nucleotide sequence ID" value="NC_011738.1"/>
</dbReference>
<dbReference type="SUPFAM" id="SSF89447">
    <property type="entry name" value="AbrB/MazE/MraZ-like"/>
    <property type="match status" value="1"/>
</dbReference>
<name>B7KM74_GLOC7</name>
<dbReference type="GO" id="GO:0097351">
    <property type="term" value="F:toxin sequestering activity"/>
    <property type="evidence" value="ECO:0007669"/>
    <property type="project" value="InterPro"/>
</dbReference>
<dbReference type="AlphaFoldDB" id="B7KM74"/>